<dbReference type="GO" id="GO:0004497">
    <property type="term" value="F:monooxygenase activity"/>
    <property type="evidence" value="ECO:0000318"/>
    <property type="project" value="GO_Central"/>
</dbReference>
<dbReference type="InterPro" id="IPR002401">
    <property type="entry name" value="Cyt_P450_E_grp-I"/>
</dbReference>
<keyword evidence="10" id="KW-0472">Membrane</keyword>
<dbReference type="PANTHER" id="PTHR24282">
    <property type="entry name" value="CYTOCHROME P450 FAMILY MEMBER"/>
    <property type="match status" value="1"/>
</dbReference>
<dbReference type="InterPro" id="IPR036396">
    <property type="entry name" value="Cyt_P450_sf"/>
</dbReference>
<dbReference type="PANTHER" id="PTHR24282:SF204">
    <property type="entry name" value="CYTOCHROME P450, RIBONUCLEASE H-LIKE DOMAIN, GAG-PRE-INTEGRASE DOMAIN PROTEIN-RELATED"/>
    <property type="match status" value="1"/>
</dbReference>
<evidence type="ECO:0000313" key="12">
    <source>
        <dbReference type="EMBL" id="KAJ0218472.1"/>
    </source>
</evidence>
<protein>
    <recommendedName>
        <fullName evidence="14">Cytochrome P450</fullName>
    </recommendedName>
</protein>
<keyword evidence="9" id="KW-0503">Monooxygenase</keyword>
<evidence type="ECO:0000256" key="1">
    <source>
        <dbReference type="ARBA" id="ARBA00004370"/>
    </source>
</evidence>
<dbReference type="GO" id="GO:0005506">
    <property type="term" value="F:iron ion binding"/>
    <property type="evidence" value="ECO:0007669"/>
    <property type="project" value="InterPro"/>
</dbReference>
<evidence type="ECO:0008006" key="14">
    <source>
        <dbReference type="Google" id="ProtNLM"/>
    </source>
</evidence>
<dbReference type="SUPFAM" id="SSF48264">
    <property type="entry name" value="Cytochrome P450"/>
    <property type="match status" value="2"/>
</dbReference>
<dbReference type="Proteomes" id="UP000235145">
    <property type="component" value="Unassembled WGS sequence"/>
</dbReference>
<name>A0A9R1W8W0_LACSA</name>
<dbReference type="InterPro" id="IPR001128">
    <property type="entry name" value="Cyt_P450"/>
</dbReference>
<comment type="caution">
    <text evidence="12">The sequence shown here is derived from an EMBL/GenBank/DDBJ whole genome shotgun (WGS) entry which is preliminary data.</text>
</comment>
<dbReference type="AlphaFoldDB" id="A0A9R1W8W0"/>
<dbReference type="EMBL" id="NBSK02000003">
    <property type="protein sequence ID" value="KAJ0218472.1"/>
    <property type="molecule type" value="Genomic_DNA"/>
</dbReference>
<feature type="binding site" description="axial binding residue" evidence="11">
    <location>
        <position position="858"/>
    </location>
    <ligand>
        <name>heme</name>
        <dbReference type="ChEBI" id="CHEBI:30413"/>
    </ligand>
    <ligandPart>
        <name>Fe</name>
        <dbReference type="ChEBI" id="CHEBI:18248"/>
    </ligandPart>
</feature>
<dbReference type="PROSITE" id="PS00086">
    <property type="entry name" value="CYTOCHROME_P450"/>
    <property type="match status" value="1"/>
</dbReference>
<dbReference type="InterPro" id="IPR017972">
    <property type="entry name" value="Cyt_P450_CS"/>
</dbReference>
<comment type="similarity">
    <text evidence="2">Belongs to the cytochrome P450 family.</text>
</comment>
<dbReference type="GO" id="GO:0020037">
    <property type="term" value="F:heme binding"/>
    <property type="evidence" value="ECO:0007669"/>
    <property type="project" value="InterPro"/>
</dbReference>
<dbReference type="PRINTS" id="PR00385">
    <property type="entry name" value="P450"/>
</dbReference>
<evidence type="ECO:0000256" key="9">
    <source>
        <dbReference type="ARBA" id="ARBA00023033"/>
    </source>
</evidence>
<keyword evidence="8 11" id="KW-0408">Iron</keyword>
<evidence type="ECO:0000256" key="4">
    <source>
        <dbReference type="ARBA" id="ARBA00022692"/>
    </source>
</evidence>
<comment type="subcellular location">
    <subcellularLocation>
        <location evidence="1">Membrane</location>
    </subcellularLocation>
</comment>
<dbReference type="Pfam" id="PF00067">
    <property type="entry name" value="p450"/>
    <property type="match status" value="2"/>
</dbReference>
<keyword evidence="3 11" id="KW-0349">Heme</keyword>
<evidence type="ECO:0000256" key="3">
    <source>
        <dbReference type="ARBA" id="ARBA00022617"/>
    </source>
</evidence>
<evidence type="ECO:0000256" key="8">
    <source>
        <dbReference type="ARBA" id="ARBA00023004"/>
    </source>
</evidence>
<evidence type="ECO:0000256" key="10">
    <source>
        <dbReference type="ARBA" id="ARBA00023136"/>
    </source>
</evidence>
<comment type="cofactor">
    <cofactor evidence="11">
        <name>heme</name>
        <dbReference type="ChEBI" id="CHEBI:30413"/>
    </cofactor>
</comment>
<dbReference type="Gene3D" id="1.10.630.10">
    <property type="entry name" value="Cytochrome P450"/>
    <property type="match status" value="2"/>
</dbReference>
<evidence type="ECO:0000256" key="5">
    <source>
        <dbReference type="ARBA" id="ARBA00022723"/>
    </source>
</evidence>
<dbReference type="GO" id="GO:0016705">
    <property type="term" value="F:oxidoreductase activity, acting on paired donors, with incorporation or reduction of molecular oxygen"/>
    <property type="evidence" value="ECO:0007669"/>
    <property type="project" value="InterPro"/>
</dbReference>
<keyword evidence="4" id="KW-0812">Transmembrane</keyword>
<dbReference type="InterPro" id="IPR050665">
    <property type="entry name" value="Cytochrome_P450_Monooxygen"/>
</dbReference>
<evidence type="ECO:0000256" key="11">
    <source>
        <dbReference type="PIRSR" id="PIRSR602401-1"/>
    </source>
</evidence>
<evidence type="ECO:0000256" key="2">
    <source>
        <dbReference type="ARBA" id="ARBA00010617"/>
    </source>
</evidence>
<evidence type="ECO:0000256" key="7">
    <source>
        <dbReference type="ARBA" id="ARBA00023002"/>
    </source>
</evidence>
<dbReference type="FunFam" id="1.10.630.10:FF:000029">
    <property type="entry name" value="Cytochrome P450 734A1"/>
    <property type="match status" value="1"/>
</dbReference>
<dbReference type="GO" id="GO:0016020">
    <property type="term" value="C:membrane"/>
    <property type="evidence" value="ECO:0007669"/>
    <property type="project" value="UniProtKB-SubCell"/>
</dbReference>
<accession>A0A9R1W8W0</accession>
<keyword evidence="13" id="KW-1185">Reference proteome</keyword>
<organism evidence="12 13">
    <name type="scientific">Lactuca sativa</name>
    <name type="common">Garden lettuce</name>
    <dbReference type="NCBI Taxonomy" id="4236"/>
    <lineage>
        <taxon>Eukaryota</taxon>
        <taxon>Viridiplantae</taxon>
        <taxon>Streptophyta</taxon>
        <taxon>Embryophyta</taxon>
        <taxon>Tracheophyta</taxon>
        <taxon>Spermatophyta</taxon>
        <taxon>Magnoliopsida</taxon>
        <taxon>eudicotyledons</taxon>
        <taxon>Gunneridae</taxon>
        <taxon>Pentapetalae</taxon>
        <taxon>asterids</taxon>
        <taxon>campanulids</taxon>
        <taxon>Asterales</taxon>
        <taxon>Asteraceae</taxon>
        <taxon>Cichorioideae</taxon>
        <taxon>Cichorieae</taxon>
        <taxon>Lactucinae</taxon>
        <taxon>Lactuca</taxon>
    </lineage>
</organism>
<reference evidence="12 13" key="1">
    <citation type="journal article" date="2017" name="Nat. Commun.">
        <title>Genome assembly with in vitro proximity ligation data and whole-genome triplication in lettuce.</title>
        <authorList>
            <person name="Reyes-Chin-Wo S."/>
            <person name="Wang Z."/>
            <person name="Yang X."/>
            <person name="Kozik A."/>
            <person name="Arikit S."/>
            <person name="Song C."/>
            <person name="Xia L."/>
            <person name="Froenicke L."/>
            <person name="Lavelle D.O."/>
            <person name="Truco M.J."/>
            <person name="Xia R."/>
            <person name="Zhu S."/>
            <person name="Xu C."/>
            <person name="Xu H."/>
            <person name="Xu X."/>
            <person name="Cox K."/>
            <person name="Korf I."/>
            <person name="Meyers B.C."/>
            <person name="Michelmore R.W."/>
        </authorList>
    </citation>
    <scope>NUCLEOTIDE SEQUENCE [LARGE SCALE GENOMIC DNA]</scope>
    <source>
        <strain evidence="13">cv. Salinas</strain>
        <tissue evidence="12">Seedlings</tissue>
    </source>
</reference>
<evidence type="ECO:0000256" key="6">
    <source>
        <dbReference type="ARBA" id="ARBA00022989"/>
    </source>
</evidence>
<gene>
    <name evidence="12" type="ORF">LSAT_V11C300115900</name>
</gene>
<keyword evidence="7" id="KW-0560">Oxidoreductase</keyword>
<dbReference type="PRINTS" id="PR00463">
    <property type="entry name" value="EP450I"/>
</dbReference>
<sequence>MPKKCHFEVVFTFCYTLIDDWIGKNCFTWAGPKPILHITDPTMIREMFGKYEDFQKAKGSNPLLTLLAKGLVLVEGDQWVKHRKIINPAFHVEKLKHMVPAFYVSCDEMIKKWEDTLKEESSCEMDVWPHLTTMTSDVISRTAFGSSFVEGKKIFELQRELAELIITASRSIYIPGSQFLPTKSNKRIKAIAQEVKGLVRGIIDKRVTEMKSGKCSNDDLLGILLDSNYKEIKQHGNNKFGLSIDDVIEECKLFYFAGQETTATLLVWTMILLAQHKNWQDHARDEALKVFGEKKPAINVLSDMLSQLKIINSVFLEVLRLYPPVVAMTRMIHKETKLGDINLPAGSLIQLHTMLSHYDPNIWGDDVKEFNPERFYEGVSKKVQICNLRANVSMIIRVCGGLGFLLVVLAYAWRFYNWVWLTPKNTEKFLRDQGLKGTSYKFLFGDVIEIVKVITEASLKPINLADDILPRVLSFVHSSVTTHGKNCFIWAGPKPILHITDPTMIQEMLGNYEDFEKVKGANPLIALLAKGLARLEGDQWVKHRKIINPAFHVEKLKHMIPAFYMSCDEMIKKWEDTLKEESLCEMDVWPHLQTMTSDMISRTAFGSSFMEGKRIFELQRELANLIITPFNILFYIPGSQFLPTKSNKRIKVIAQEVTDLVRGIIDKRVTEMKNEKYCSKDDLLGILLDSNYEEIKQHGNNKFGLSIGDIIEECKLFYFAGQETTATLLVWTMVLLAQHKNWQDRARNEALKVFGERKPDIDGLNQLKIINKIFLEVLRLYPPIVALARMTHKETKLGNLTLPAGSLIQLHTMLSHYDPSIWGDDAKEFNPERFSEGVSKVTKGQAVYIPFGGGPRVCIGQNFSMLEAKMTLVMILSHFSFELSPSYSHAPRSIITLQPQFGAHLIIRKLSGVGSNENTKKVENARTDLSSSNITI</sequence>
<keyword evidence="5 11" id="KW-0479">Metal-binding</keyword>
<proteinExistence type="inferred from homology"/>
<keyword evidence="6" id="KW-1133">Transmembrane helix</keyword>
<evidence type="ECO:0000313" key="13">
    <source>
        <dbReference type="Proteomes" id="UP000235145"/>
    </source>
</evidence>